<keyword evidence="2" id="KW-0732">Signal</keyword>
<reference evidence="3 4" key="1">
    <citation type="submission" date="2016-11" db="EMBL/GenBank/DDBJ databases">
        <title>Sphingorhabdus sp. LPB0140, isolated from marine environment.</title>
        <authorList>
            <person name="Kim E."/>
            <person name="Yi H."/>
        </authorList>
    </citation>
    <scope>NUCLEOTIDE SEQUENCE [LARGE SCALE GENOMIC DNA]</scope>
    <source>
        <strain evidence="3 4">LPB0140</strain>
    </source>
</reference>
<dbReference type="Pfam" id="PF09608">
    <property type="entry name" value="Alph_Pro_TM"/>
    <property type="match status" value="1"/>
</dbReference>
<evidence type="ECO:0000256" key="1">
    <source>
        <dbReference type="SAM" id="Phobius"/>
    </source>
</evidence>
<dbReference type="STRING" id="1913578.LPB140_02135"/>
<dbReference type="EMBL" id="CP018154">
    <property type="protein sequence ID" value="APG61827.1"/>
    <property type="molecule type" value="Genomic_DNA"/>
</dbReference>
<name>A0A1L3J9M2_9SPHN</name>
<dbReference type="Proteomes" id="UP000242561">
    <property type="component" value="Chromosome"/>
</dbReference>
<keyword evidence="1" id="KW-1133">Transmembrane helix</keyword>
<gene>
    <name evidence="3" type="ORF">LPB140_02135</name>
</gene>
<dbReference type="AlphaFoldDB" id="A0A1L3J9M2"/>
<feature type="signal peptide" evidence="2">
    <location>
        <begin position="1"/>
        <end position="23"/>
    </location>
</feature>
<sequence>MMLRISFILTAFCCLITANMLHAEPKLVPDISQSKVEIRSSFSGTELLLFGAIINKDIERHDKIDVVVILRGPDQSIIIREKQKVGGIWINAASQEYLSVPSYYSIASSAPLEKIVDRKTALIYELGINRLQLSPGGIIDQNANQRFVDGLADLLQRKSIYAERQSEVQITDNVLYRARLYLPSNVPVGTYIAETLLLSNGEVIAANDKVRVEIKKVGFEALITKLAEQYSLFYGLLAVFISLFLGWIAGRIFQK</sequence>
<accession>A0A1L3J9M2</accession>
<evidence type="ECO:0000256" key="2">
    <source>
        <dbReference type="SAM" id="SignalP"/>
    </source>
</evidence>
<dbReference type="InterPro" id="IPR019088">
    <property type="entry name" value="CHP02186-rel_TM"/>
</dbReference>
<keyword evidence="1" id="KW-0472">Membrane</keyword>
<evidence type="ECO:0000313" key="3">
    <source>
        <dbReference type="EMBL" id="APG61827.1"/>
    </source>
</evidence>
<keyword evidence="1" id="KW-0812">Transmembrane</keyword>
<keyword evidence="4" id="KW-1185">Reference proteome</keyword>
<evidence type="ECO:0008006" key="5">
    <source>
        <dbReference type="Google" id="ProtNLM"/>
    </source>
</evidence>
<feature type="chain" id="PRO_5012408286" description="TIGR02186 family protein" evidence="2">
    <location>
        <begin position="24"/>
        <end position="255"/>
    </location>
</feature>
<dbReference type="KEGG" id="sphl:LPB140_02135"/>
<evidence type="ECO:0000313" key="4">
    <source>
        <dbReference type="Proteomes" id="UP000242561"/>
    </source>
</evidence>
<dbReference type="OrthoDB" id="9815212at2"/>
<protein>
    <recommendedName>
        <fullName evidence="5">TIGR02186 family protein</fullName>
    </recommendedName>
</protein>
<proteinExistence type="predicted"/>
<feature type="transmembrane region" description="Helical" evidence="1">
    <location>
        <begin position="232"/>
        <end position="253"/>
    </location>
</feature>
<organism evidence="3 4">
    <name type="scientific">Sphingorhabdus lutea</name>
    <dbReference type="NCBI Taxonomy" id="1913578"/>
    <lineage>
        <taxon>Bacteria</taxon>
        <taxon>Pseudomonadati</taxon>
        <taxon>Pseudomonadota</taxon>
        <taxon>Alphaproteobacteria</taxon>
        <taxon>Sphingomonadales</taxon>
        <taxon>Sphingomonadaceae</taxon>
        <taxon>Sphingorhabdus</taxon>
    </lineage>
</organism>